<reference evidence="1" key="1">
    <citation type="submission" date="2022-07" db="EMBL/GenBank/DDBJ databases">
        <title>Genome analysis of Parmales, a sister group of diatoms, reveals the evolutionary specialization of diatoms from phago-mixotrophs to photoautotrophs.</title>
        <authorList>
            <person name="Ban H."/>
            <person name="Sato S."/>
            <person name="Yoshikawa S."/>
            <person name="Kazumasa Y."/>
            <person name="Nakamura Y."/>
            <person name="Ichinomiya M."/>
            <person name="Saitoh K."/>
            <person name="Sato N."/>
            <person name="Blanc-Mathieu R."/>
            <person name="Endo H."/>
            <person name="Kuwata A."/>
            <person name="Ogata H."/>
        </authorList>
    </citation>
    <scope>NUCLEOTIDE SEQUENCE</scope>
</reference>
<protein>
    <submittedName>
        <fullName evidence="1">Uncharacterized protein</fullName>
    </submittedName>
</protein>
<feature type="non-terminal residue" evidence="1">
    <location>
        <position position="102"/>
    </location>
</feature>
<proteinExistence type="predicted"/>
<keyword evidence="2" id="KW-1185">Reference proteome</keyword>
<evidence type="ECO:0000313" key="2">
    <source>
        <dbReference type="Proteomes" id="UP001165082"/>
    </source>
</evidence>
<gene>
    <name evidence="1" type="ORF">TrRE_jg8258</name>
</gene>
<evidence type="ECO:0000313" key="1">
    <source>
        <dbReference type="EMBL" id="GMH69909.1"/>
    </source>
</evidence>
<dbReference type="Proteomes" id="UP001165082">
    <property type="component" value="Unassembled WGS sequence"/>
</dbReference>
<dbReference type="InterPro" id="IPR008551">
    <property type="entry name" value="TANGO2"/>
</dbReference>
<accession>A0A9W7AKB8</accession>
<name>A0A9W7AKB8_9STRA</name>
<dbReference type="Pfam" id="PF05742">
    <property type="entry name" value="TANGO2"/>
    <property type="match status" value="1"/>
</dbReference>
<dbReference type="EMBL" id="BRXZ01002775">
    <property type="protein sequence ID" value="GMH69909.1"/>
    <property type="molecule type" value="Genomic_DNA"/>
</dbReference>
<dbReference type="OrthoDB" id="191601at2759"/>
<sequence length="102" mass="11069">MLLIWRSMRGHVGKSSRGYLPTSYLGSGMRAEEYAGVFARMQRGTAFGPFNAIFGDSDGAVFVSNRGRLVGGKDKGDGEGYIEVRRLERGKVYGLSNGGLDE</sequence>
<dbReference type="AlphaFoldDB" id="A0A9W7AKB8"/>
<comment type="caution">
    <text evidence="1">The sequence shown here is derived from an EMBL/GenBank/DDBJ whole genome shotgun (WGS) entry which is preliminary data.</text>
</comment>
<organism evidence="1 2">
    <name type="scientific">Triparma retinervis</name>
    <dbReference type="NCBI Taxonomy" id="2557542"/>
    <lineage>
        <taxon>Eukaryota</taxon>
        <taxon>Sar</taxon>
        <taxon>Stramenopiles</taxon>
        <taxon>Ochrophyta</taxon>
        <taxon>Bolidophyceae</taxon>
        <taxon>Parmales</taxon>
        <taxon>Triparmaceae</taxon>
        <taxon>Triparma</taxon>
    </lineage>
</organism>